<evidence type="ECO:0000259" key="1">
    <source>
        <dbReference type="Pfam" id="PF12022"/>
    </source>
</evidence>
<gene>
    <name evidence="2" type="ORF">AMORRO_LOCUS17496</name>
</gene>
<dbReference type="Proteomes" id="UP000789342">
    <property type="component" value="Unassembled WGS sequence"/>
</dbReference>
<feature type="non-terminal residue" evidence="2">
    <location>
        <position position="1"/>
    </location>
</feature>
<dbReference type="GO" id="GO:0017119">
    <property type="term" value="C:Golgi transport complex"/>
    <property type="evidence" value="ECO:0007669"/>
    <property type="project" value="TreeGrafter"/>
</dbReference>
<evidence type="ECO:0000313" key="3">
    <source>
        <dbReference type="Proteomes" id="UP000789342"/>
    </source>
</evidence>
<feature type="non-terminal residue" evidence="2">
    <location>
        <position position="153"/>
    </location>
</feature>
<evidence type="ECO:0000313" key="2">
    <source>
        <dbReference type="EMBL" id="CAG8783134.1"/>
    </source>
</evidence>
<proteinExistence type="predicted"/>
<reference evidence="2" key="1">
    <citation type="submission" date="2021-06" db="EMBL/GenBank/DDBJ databases">
        <authorList>
            <person name="Kallberg Y."/>
            <person name="Tangrot J."/>
            <person name="Rosling A."/>
        </authorList>
    </citation>
    <scope>NUCLEOTIDE SEQUENCE</scope>
    <source>
        <strain evidence="2">CL551</strain>
    </source>
</reference>
<dbReference type="InterPro" id="IPR024603">
    <property type="entry name" value="COG_complex_COG2_C"/>
</dbReference>
<accession>A0A9N9NXQ0</accession>
<dbReference type="GO" id="GO:0016020">
    <property type="term" value="C:membrane"/>
    <property type="evidence" value="ECO:0007669"/>
    <property type="project" value="InterPro"/>
</dbReference>
<dbReference type="AlphaFoldDB" id="A0A9N9NXQ0"/>
<organism evidence="2 3">
    <name type="scientific">Acaulospora morrowiae</name>
    <dbReference type="NCBI Taxonomy" id="94023"/>
    <lineage>
        <taxon>Eukaryota</taxon>
        <taxon>Fungi</taxon>
        <taxon>Fungi incertae sedis</taxon>
        <taxon>Mucoromycota</taxon>
        <taxon>Glomeromycotina</taxon>
        <taxon>Glomeromycetes</taxon>
        <taxon>Diversisporales</taxon>
        <taxon>Acaulosporaceae</taxon>
        <taxon>Acaulospora</taxon>
    </lineage>
</organism>
<dbReference type="PANTHER" id="PTHR12961">
    <property type="entry name" value="CONSERVED OLIGOMERIC GOLGI COMPLEX COMPONENT 2"/>
    <property type="match status" value="1"/>
</dbReference>
<name>A0A9N9NXQ0_9GLOM</name>
<dbReference type="Pfam" id="PF12022">
    <property type="entry name" value="COG2_C"/>
    <property type="match status" value="1"/>
</dbReference>
<dbReference type="GO" id="GO:0007030">
    <property type="term" value="P:Golgi organization"/>
    <property type="evidence" value="ECO:0007669"/>
    <property type="project" value="InterPro"/>
</dbReference>
<keyword evidence="3" id="KW-1185">Reference proteome</keyword>
<feature type="domain" description="COG complex component COG2 C-terminal" evidence="1">
    <location>
        <begin position="1"/>
        <end position="120"/>
    </location>
</feature>
<dbReference type="PANTHER" id="PTHR12961:SF0">
    <property type="entry name" value="CONSERVED OLIGOMERIC GOLGI COMPLEX SUBUNIT 2"/>
    <property type="match status" value="1"/>
</dbReference>
<sequence>VKEFYREQVFSKLPDLVTDLPIIEESVNSLLASLRLDLPDFTQKISAILTSRCTETLRQHIRSIITQYRQPNTKPPTEASYFVPHIIKPLATFCDVNKLILSDNRRNEWCYSVGDAVSSRSDALSVDDPATLMSDEDKIRLQILLDVKQFGTE</sequence>
<dbReference type="OrthoDB" id="332281at2759"/>
<protein>
    <submittedName>
        <fullName evidence="2">2024_t:CDS:1</fullName>
    </submittedName>
</protein>
<comment type="caution">
    <text evidence="2">The sequence shown here is derived from an EMBL/GenBank/DDBJ whole genome shotgun (WGS) entry which is preliminary data.</text>
</comment>
<dbReference type="GO" id="GO:0015031">
    <property type="term" value="P:protein transport"/>
    <property type="evidence" value="ECO:0007669"/>
    <property type="project" value="InterPro"/>
</dbReference>
<dbReference type="InterPro" id="IPR009316">
    <property type="entry name" value="COG2"/>
</dbReference>
<dbReference type="GO" id="GO:0006891">
    <property type="term" value="P:intra-Golgi vesicle-mediated transport"/>
    <property type="evidence" value="ECO:0007669"/>
    <property type="project" value="TreeGrafter"/>
</dbReference>
<dbReference type="EMBL" id="CAJVPV010054377">
    <property type="protein sequence ID" value="CAG8783134.1"/>
    <property type="molecule type" value="Genomic_DNA"/>
</dbReference>